<dbReference type="Pfam" id="PF04130">
    <property type="entry name" value="GCP_C_terminal"/>
    <property type="match status" value="1"/>
</dbReference>
<dbReference type="OrthoDB" id="5860513at2759"/>
<dbReference type="GO" id="GO:0031122">
    <property type="term" value="P:cytoplasmic microtubule organization"/>
    <property type="evidence" value="ECO:0007669"/>
    <property type="project" value="TreeGrafter"/>
</dbReference>
<comment type="subcellular location">
    <subcellularLocation>
        <location evidence="1">Cytoplasm</location>
        <location evidence="1">Cytoskeleton</location>
    </subcellularLocation>
</comment>
<dbReference type="InterPro" id="IPR007259">
    <property type="entry name" value="GCP"/>
</dbReference>
<dbReference type="Proteomes" id="UP000187209">
    <property type="component" value="Unassembled WGS sequence"/>
</dbReference>
<comment type="caution">
    <text evidence="8">The sequence shown here is derived from an EMBL/GenBank/DDBJ whole genome shotgun (WGS) entry which is preliminary data.</text>
</comment>
<feature type="domain" description="Gamma tubulin complex component C-terminal" evidence="6">
    <location>
        <begin position="412"/>
        <end position="727"/>
    </location>
</feature>
<dbReference type="InterPro" id="IPR041470">
    <property type="entry name" value="GCP_N"/>
</dbReference>
<comment type="similarity">
    <text evidence="2">Belongs to the TUBGCP family.</text>
</comment>
<evidence type="ECO:0000256" key="2">
    <source>
        <dbReference type="ARBA" id="ARBA00010337"/>
    </source>
</evidence>
<accession>A0A1R2BX48</accession>
<evidence type="ECO:0000259" key="7">
    <source>
        <dbReference type="Pfam" id="PF17681"/>
    </source>
</evidence>
<evidence type="ECO:0000259" key="6">
    <source>
        <dbReference type="Pfam" id="PF04130"/>
    </source>
</evidence>
<keyword evidence="5" id="KW-0206">Cytoskeleton</keyword>
<feature type="domain" description="Gamma tubulin complex component protein N-terminal" evidence="7">
    <location>
        <begin position="138"/>
        <end position="409"/>
    </location>
</feature>
<evidence type="ECO:0000256" key="3">
    <source>
        <dbReference type="ARBA" id="ARBA00022490"/>
    </source>
</evidence>
<dbReference type="GO" id="GO:0051321">
    <property type="term" value="P:meiotic cell cycle"/>
    <property type="evidence" value="ECO:0007669"/>
    <property type="project" value="TreeGrafter"/>
</dbReference>
<sequence length="732" mass="86217">MENKSCKNNTAMLMKLISLHIPNHLAEAYMLYIQRILSSNLSQSPSLEISSFLQQTKRRVSDQANIKLSNLCSILSTSSKLNKPKEVLHLLLKLSDFKTEFVPGNPILSLPKQIPQAQDVQKIDLLIPSKPSFEALLIRDILYAFQGTEGKYLTYSRLDDRFAIRQEIPESIKYVAESLAELGWLYKKIDKFLKNNEEFPSIICQSFCASLKVELKEYFRFIALLETQTTAKLKMIEMWTMEPLERMRWIALICEAVEGLKGGNFISAVYSYCKYGDPGIQVLVCRILDSVSQPFLEIIEKWMLDGELTDVFHEFFVEENIEISEDKLWTDKYKLIKDLVPGFFLPEIVEKIFITGKSINFLRKCCQEEWKSETPLDLPKLRDIQAVKTWVERAAEATNAQLIGILFSKYRLLEHAKCIRKYILLAQGDFHHYLMNQLNDILKEPARKIHKHNLVSILENAFRASNAQNDDWDLLNKLSSTLEEYTTLDIGWDVFILRYQVDAPLNTIFNEQSMKQYTKIFKLFWRIKRVYFYMNSYTDCSEMLQLQQMKDVRYILHKSQMLKLEIMHFINNLYHYLMVEVQENAWNWFQKSIENVEDLDKLIEVHQQFLDTILERAFLNIENEKVYKRLLKILELGLRFKMSQETLISSAFDELNRRTKSENDDDQPHENVEFYNLSRLSIESIHEIDRIKLVYADEIQLFRKSLSDANKVHLRFLAFRLDFNEFYTIKNG</sequence>
<dbReference type="GO" id="GO:0000930">
    <property type="term" value="C:gamma-tubulin complex"/>
    <property type="evidence" value="ECO:0007669"/>
    <property type="project" value="TreeGrafter"/>
</dbReference>
<dbReference type="GO" id="GO:0007020">
    <property type="term" value="P:microtubule nucleation"/>
    <property type="evidence" value="ECO:0007669"/>
    <property type="project" value="InterPro"/>
</dbReference>
<evidence type="ECO:0000256" key="1">
    <source>
        <dbReference type="ARBA" id="ARBA00004245"/>
    </source>
</evidence>
<dbReference type="EMBL" id="MPUH01000386">
    <property type="protein sequence ID" value="OMJ81281.1"/>
    <property type="molecule type" value="Genomic_DNA"/>
</dbReference>
<dbReference type="InterPro" id="IPR040457">
    <property type="entry name" value="GCP_C"/>
</dbReference>
<evidence type="ECO:0000256" key="5">
    <source>
        <dbReference type="ARBA" id="ARBA00023212"/>
    </source>
</evidence>
<dbReference type="PANTHER" id="PTHR19302">
    <property type="entry name" value="GAMMA TUBULIN COMPLEX PROTEIN"/>
    <property type="match status" value="1"/>
</dbReference>
<dbReference type="InterPro" id="IPR042241">
    <property type="entry name" value="GCP_C_sf"/>
</dbReference>
<dbReference type="Gene3D" id="1.20.120.1900">
    <property type="entry name" value="Gamma-tubulin complex, C-terminal domain"/>
    <property type="match status" value="1"/>
</dbReference>
<evidence type="ECO:0000313" key="9">
    <source>
        <dbReference type="Proteomes" id="UP000187209"/>
    </source>
</evidence>
<dbReference type="GO" id="GO:0005874">
    <property type="term" value="C:microtubule"/>
    <property type="evidence" value="ECO:0007669"/>
    <property type="project" value="UniProtKB-KW"/>
</dbReference>
<evidence type="ECO:0000256" key="4">
    <source>
        <dbReference type="ARBA" id="ARBA00022701"/>
    </source>
</evidence>
<organism evidence="8 9">
    <name type="scientific">Stentor coeruleus</name>
    <dbReference type="NCBI Taxonomy" id="5963"/>
    <lineage>
        <taxon>Eukaryota</taxon>
        <taxon>Sar</taxon>
        <taxon>Alveolata</taxon>
        <taxon>Ciliophora</taxon>
        <taxon>Postciliodesmatophora</taxon>
        <taxon>Heterotrichea</taxon>
        <taxon>Heterotrichida</taxon>
        <taxon>Stentoridae</taxon>
        <taxon>Stentor</taxon>
    </lineage>
</organism>
<dbReference type="GO" id="GO:0000922">
    <property type="term" value="C:spindle pole"/>
    <property type="evidence" value="ECO:0007669"/>
    <property type="project" value="InterPro"/>
</dbReference>
<evidence type="ECO:0000313" key="8">
    <source>
        <dbReference type="EMBL" id="OMJ81281.1"/>
    </source>
</evidence>
<dbReference type="GO" id="GO:0000278">
    <property type="term" value="P:mitotic cell cycle"/>
    <property type="evidence" value="ECO:0007669"/>
    <property type="project" value="TreeGrafter"/>
</dbReference>
<dbReference type="Pfam" id="PF17681">
    <property type="entry name" value="GCP_N_terminal"/>
    <property type="match status" value="1"/>
</dbReference>
<dbReference type="GO" id="GO:0051225">
    <property type="term" value="P:spindle assembly"/>
    <property type="evidence" value="ECO:0007669"/>
    <property type="project" value="TreeGrafter"/>
</dbReference>
<keyword evidence="3" id="KW-0963">Cytoplasm</keyword>
<dbReference type="GO" id="GO:0051011">
    <property type="term" value="F:microtubule minus-end binding"/>
    <property type="evidence" value="ECO:0007669"/>
    <property type="project" value="TreeGrafter"/>
</dbReference>
<proteinExistence type="inferred from homology"/>
<dbReference type="PANTHER" id="PTHR19302:SF14">
    <property type="entry name" value="GAMMA-TUBULIN COMPLEX COMPONENT 3"/>
    <property type="match status" value="1"/>
</dbReference>
<name>A0A1R2BX48_9CILI</name>
<dbReference type="AlphaFoldDB" id="A0A1R2BX48"/>
<keyword evidence="4" id="KW-0493">Microtubule</keyword>
<keyword evidence="9" id="KW-1185">Reference proteome</keyword>
<gene>
    <name evidence="8" type="ORF">SteCoe_18273</name>
</gene>
<reference evidence="8 9" key="1">
    <citation type="submission" date="2016-11" db="EMBL/GenBank/DDBJ databases">
        <title>The macronuclear genome of Stentor coeruleus: a giant cell with tiny introns.</title>
        <authorList>
            <person name="Slabodnick M."/>
            <person name="Ruby J.G."/>
            <person name="Reiff S.B."/>
            <person name="Swart E.C."/>
            <person name="Gosai S."/>
            <person name="Prabakaran S."/>
            <person name="Witkowska E."/>
            <person name="Larue G.E."/>
            <person name="Fisher S."/>
            <person name="Freeman R.M."/>
            <person name="Gunawardena J."/>
            <person name="Chu W."/>
            <person name="Stover N.A."/>
            <person name="Gregory B.D."/>
            <person name="Nowacki M."/>
            <person name="Derisi J."/>
            <person name="Roy S.W."/>
            <person name="Marshall W.F."/>
            <person name="Sood P."/>
        </authorList>
    </citation>
    <scope>NUCLEOTIDE SEQUENCE [LARGE SCALE GENOMIC DNA]</scope>
    <source>
        <strain evidence="8">WM001</strain>
    </source>
</reference>
<protein>
    <submittedName>
        <fullName evidence="8">Uncharacterized protein</fullName>
    </submittedName>
</protein>
<dbReference type="GO" id="GO:0043015">
    <property type="term" value="F:gamma-tubulin binding"/>
    <property type="evidence" value="ECO:0007669"/>
    <property type="project" value="InterPro"/>
</dbReference>